<dbReference type="STRING" id="683228.GA0070617_3950"/>
<dbReference type="SUPFAM" id="SSF56281">
    <property type="entry name" value="Metallo-hydrolase/oxidoreductase"/>
    <property type="match status" value="1"/>
</dbReference>
<feature type="domain" description="Metallo-beta-lactamase" evidence="1">
    <location>
        <begin position="21"/>
        <end position="214"/>
    </location>
</feature>
<dbReference type="EMBL" id="FMIA01000002">
    <property type="protein sequence ID" value="SCL58916.1"/>
    <property type="molecule type" value="Genomic_DNA"/>
</dbReference>
<dbReference type="AlphaFoldDB" id="A0A1C6UY09"/>
<gene>
    <name evidence="2" type="ORF">GA0070617_3950</name>
</gene>
<dbReference type="InterPro" id="IPR036866">
    <property type="entry name" value="RibonucZ/Hydroxyglut_hydro"/>
</dbReference>
<protein>
    <submittedName>
        <fullName evidence="2">Glyoxylase, beta-lactamase superfamily II</fullName>
    </submittedName>
</protein>
<evidence type="ECO:0000259" key="1">
    <source>
        <dbReference type="SMART" id="SM00849"/>
    </source>
</evidence>
<dbReference type="PANTHER" id="PTHR42951:SF4">
    <property type="entry name" value="ACYL-COENZYME A THIOESTERASE MBLAC2"/>
    <property type="match status" value="1"/>
</dbReference>
<evidence type="ECO:0000313" key="3">
    <source>
        <dbReference type="Proteomes" id="UP000198937"/>
    </source>
</evidence>
<dbReference type="RefSeq" id="WP_091440622.1">
    <property type="nucleotide sequence ID" value="NZ_BMMJ01000002.1"/>
</dbReference>
<dbReference type="PANTHER" id="PTHR42951">
    <property type="entry name" value="METALLO-BETA-LACTAMASE DOMAIN-CONTAINING"/>
    <property type="match status" value="1"/>
</dbReference>
<dbReference type="Pfam" id="PF00753">
    <property type="entry name" value="Lactamase_B"/>
    <property type="match status" value="1"/>
</dbReference>
<reference evidence="2 3" key="1">
    <citation type="submission" date="2016-06" db="EMBL/GenBank/DDBJ databases">
        <authorList>
            <person name="Kjaerup R.B."/>
            <person name="Dalgaard T.S."/>
            <person name="Juul-Madsen H.R."/>
        </authorList>
    </citation>
    <scope>NUCLEOTIDE SEQUENCE [LARGE SCALE GENOMIC DNA]</scope>
    <source>
        <strain evidence="2 3">DSM 45577</strain>
    </source>
</reference>
<name>A0A1C6UY09_9ACTN</name>
<dbReference type="InterPro" id="IPR001279">
    <property type="entry name" value="Metallo-B-lactamas"/>
</dbReference>
<dbReference type="Proteomes" id="UP000198937">
    <property type="component" value="Unassembled WGS sequence"/>
</dbReference>
<sequence>MTLRFTEAADRVYVLREPMLEVNVTLVVGDGAALLVDTLSTAGQAAELAAAVRTVTTGALTVVNTHHHFDHCFGNRTLAADPPRPVYAHTSVVAALRDRPDRVRRAAVEEMRASQPALAVELARTALLAPTEPVEVQTVLDVGGRRVLLRHPGPGHTAGDLVVQLPDVDVLVAGDLVESAGPPDFADAYPLRWPDAVADLLRLTGPGTVVVPGHGPLVDVGFVRTQHARLTELAGLIRAAHAAGDPPERVAEVAPFGARAGLDAARRGFAQLDGVD</sequence>
<dbReference type="InterPro" id="IPR050855">
    <property type="entry name" value="NDM-1-like"/>
</dbReference>
<organism evidence="2 3">
    <name type="scientific">Micromonospora yangpuensis</name>
    <dbReference type="NCBI Taxonomy" id="683228"/>
    <lineage>
        <taxon>Bacteria</taxon>
        <taxon>Bacillati</taxon>
        <taxon>Actinomycetota</taxon>
        <taxon>Actinomycetes</taxon>
        <taxon>Micromonosporales</taxon>
        <taxon>Micromonosporaceae</taxon>
        <taxon>Micromonospora</taxon>
    </lineage>
</organism>
<keyword evidence="3" id="KW-1185">Reference proteome</keyword>
<dbReference type="OrthoDB" id="420651at2"/>
<dbReference type="CDD" id="cd16282">
    <property type="entry name" value="metallo-hydrolase-like_MBL-fold"/>
    <property type="match status" value="1"/>
</dbReference>
<accession>A0A1C6UY09</accession>
<proteinExistence type="predicted"/>
<evidence type="ECO:0000313" key="2">
    <source>
        <dbReference type="EMBL" id="SCL58916.1"/>
    </source>
</evidence>
<dbReference type="SMART" id="SM00849">
    <property type="entry name" value="Lactamase_B"/>
    <property type="match status" value="1"/>
</dbReference>
<dbReference type="Gene3D" id="3.60.15.10">
    <property type="entry name" value="Ribonuclease Z/Hydroxyacylglutathione hydrolase-like"/>
    <property type="match status" value="1"/>
</dbReference>